<dbReference type="InterPro" id="IPR003593">
    <property type="entry name" value="AAA+_ATPase"/>
</dbReference>
<dbReference type="PIRSF" id="PIRSF039085">
    <property type="entry name" value="ABC_ATPase_HisP"/>
    <property type="match status" value="1"/>
</dbReference>
<dbReference type="SUPFAM" id="SSF52540">
    <property type="entry name" value="P-loop containing nucleoside triphosphate hydrolases"/>
    <property type="match status" value="1"/>
</dbReference>
<dbReference type="InterPro" id="IPR050086">
    <property type="entry name" value="MetN_ABC_transporter-like"/>
</dbReference>
<dbReference type="SMART" id="SM00382">
    <property type="entry name" value="AAA"/>
    <property type="match status" value="1"/>
</dbReference>
<evidence type="ECO:0000256" key="7">
    <source>
        <dbReference type="ARBA" id="ARBA00022840"/>
    </source>
</evidence>
<dbReference type="RefSeq" id="WP_190420830.1">
    <property type="nucleotide sequence ID" value="NZ_JAAOCA010000013.1"/>
</dbReference>
<reference evidence="10 11" key="1">
    <citation type="journal article" date="2020" name="Insects">
        <title>Bacteria Belonging to Pseudomonas typographi sp. nov. from the Bark Beetle Ips typographus Have Genomic Potential to Aid in the Host Ecology.</title>
        <authorList>
            <person name="Peral-Aranega E."/>
            <person name="Saati-Santamaria Z."/>
            <person name="Kolarik M."/>
            <person name="Rivas R."/>
            <person name="Garcia-Fraile P."/>
        </authorList>
    </citation>
    <scope>NUCLEOTIDE SEQUENCE [LARGE SCALE GENOMIC DNA]</scope>
    <source>
        <strain evidence="10 11">CA3A</strain>
    </source>
</reference>
<keyword evidence="5" id="KW-0997">Cell inner membrane</keyword>
<gene>
    <name evidence="10" type="ORF">HAQ05_12155</name>
</gene>
<evidence type="ECO:0000256" key="1">
    <source>
        <dbReference type="ARBA" id="ARBA00004417"/>
    </source>
</evidence>
<dbReference type="Proteomes" id="UP000805841">
    <property type="component" value="Unassembled WGS sequence"/>
</dbReference>
<keyword evidence="6" id="KW-0547">Nucleotide-binding</keyword>
<comment type="caution">
    <text evidence="10">The sequence shown here is derived from an EMBL/GenBank/DDBJ whole genome shotgun (WGS) entry which is preliminary data.</text>
</comment>
<evidence type="ECO:0000313" key="11">
    <source>
        <dbReference type="Proteomes" id="UP000805841"/>
    </source>
</evidence>
<dbReference type="PROSITE" id="PS00211">
    <property type="entry name" value="ABC_TRANSPORTER_1"/>
    <property type="match status" value="1"/>
</dbReference>
<dbReference type="Gene3D" id="3.40.50.300">
    <property type="entry name" value="P-loop containing nucleotide triphosphate hydrolases"/>
    <property type="match status" value="1"/>
</dbReference>
<dbReference type="PANTHER" id="PTHR43166">
    <property type="entry name" value="AMINO ACID IMPORT ATP-BINDING PROTEIN"/>
    <property type="match status" value="1"/>
</dbReference>
<keyword evidence="3" id="KW-0813">Transport</keyword>
<dbReference type="GO" id="GO:0005524">
    <property type="term" value="F:ATP binding"/>
    <property type="evidence" value="ECO:0007669"/>
    <property type="project" value="UniProtKB-KW"/>
</dbReference>
<dbReference type="Pfam" id="PF00005">
    <property type="entry name" value="ABC_tran"/>
    <property type="match status" value="1"/>
</dbReference>
<keyword evidence="11" id="KW-1185">Reference proteome</keyword>
<dbReference type="InterPro" id="IPR003439">
    <property type="entry name" value="ABC_transporter-like_ATP-bd"/>
</dbReference>
<organism evidence="10 11">
    <name type="scientific">Pseudomonas typographi</name>
    <dbReference type="NCBI Taxonomy" id="2715964"/>
    <lineage>
        <taxon>Bacteria</taxon>
        <taxon>Pseudomonadati</taxon>
        <taxon>Pseudomonadota</taxon>
        <taxon>Gammaproteobacteria</taxon>
        <taxon>Pseudomonadales</taxon>
        <taxon>Pseudomonadaceae</taxon>
        <taxon>Pseudomonas</taxon>
    </lineage>
</organism>
<dbReference type="PROSITE" id="PS50893">
    <property type="entry name" value="ABC_TRANSPORTER_2"/>
    <property type="match status" value="1"/>
</dbReference>
<evidence type="ECO:0000256" key="6">
    <source>
        <dbReference type="ARBA" id="ARBA00022741"/>
    </source>
</evidence>
<evidence type="ECO:0000256" key="8">
    <source>
        <dbReference type="ARBA" id="ARBA00023136"/>
    </source>
</evidence>
<dbReference type="EMBL" id="JAAOCA010000013">
    <property type="protein sequence ID" value="MBD1599454.1"/>
    <property type="molecule type" value="Genomic_DNA"/>
</dbReference>
<keyword evidence="8" id="KW-0472">Membrane</keyword>
<sequence>MSIDVSPPIVLRVDALHKQFGDVAVLKGIDLKVRQGEVISLIGSSGSGKSTFLRCLNLLEMPTSGAIEVNGQGLHIDTASDGTARLSNPRLVDTFRLQLGMVFQSFNLWPHRTVLENVTEALIWVKKLRRADADDRAMQVLTRVGMANKRDDYPLALSGGQQQRVAIARVLAMQPGIMLFDEPTSALDPELVGEVLRVIRQLAEEGNTILLVTHEMRFAREVSSRIIFLHQGVIEDDGTPEEVFNNSKSERVRAFLSQH</sequence>
<proteinExistence type="inferred from homology"/>
<evidence type="ECO:0000256" key="2">
    <source>
        <dbReference type="ARBA" id="ARBA00005417"/>
    </source>
</evidence>
<evidence type="ECO:0000313" key="10">
    <source>
        <dbReference type="EMBL" id="MBD1599454.1"/>
    </source>
</evidence>
<dbReference type="InterPro" id="IPR027417">
    <property type="entry name" value="P-loop_NTPase"/>
</dbReference>
<keyword evidence="7 10" id="KW-0067">ATP-binding</keyword>
<accession>A0ABR7Z267</accession>
<dbReference type="InterPro" id="IPR017871">
    <property type="entry name" value="ABC_transporter-like_CS"/>
</dbReference>
<keyword evidence="4" id="KW-1003">Cell membrane</keyword>
<evidence type="ECO:0000256" key="5">
    <source>
        <dbReference type="ARBA" id="ARBA00022519"/>
    </source>
</evidence>
<comment type="similarity">
    <text evidence="2">Belongs to the ABC transporter superfamily.</text>
</comment>
<comment type="subcellular location">
    <subcellularLocation>
        <location evidence="1">Cell inner membrane</location>
        <topology evidence="1">Peripheral membrane protein</topology>
    </subcellularLocation>
</comment>
<dbReference type="CDD" id="cd03262">
    <property type="entry name" value="ABC_HisP_GlnQ"/>
    <property type="match status" value="1"/>
</dbReference>
<name>A0ABR7Z267_9PSED</name>
<protein>
    <submittedName>
        <fullName evidence="10">Amino acid ABC transporter ATP-binding protein</fullName>
    </submittedName>
</protein>
<feature type="domain" description="ABC transporter" evidence="9">
    <location>
        <begin position="11"/>
        <end position="256"/>
    </location>
</feature>
<evidence type="ECO:0000256" key="4">
    <source>
        <dbReference type="ARBA" id="ARBA00022475"/>
    </source>
</evidence>
<evidence type="ECO:0000259" key="9">
    <source>
        <dbReference type="PROSITE" id="PS50893"/>
    </source>
</evidence>
<evidence type="ECO:0000256" key="3">
    <source>
        <dbReference type="ARBA" id="ARBA00022448"/>
    </source>
</evidence>
<dbReference type="PANTHER" id="PTHR43166:SF35">
    <property type="entry name" value="L-CYSTINE IMPORT ATP-BINDING PROTEIN TCYN"/>
    <property type="match status" value="1"/>
</dbReference>
<dbReference type="InterPro" id="IPR030679">
    <property type="entry name" value="ABC_ATPase_HisP-typ"/>
</dbReference>